<feature type="domain" description="Smr" evidence="5">
    <location>
        <begin position="832"/>
        <end position="916"/>
    </location>
</feature>
<dbReference type="InterPro" id="IPR002885">
    <property type="entry name" value="PPR_rpt"/>
</dbReference>
<evidence type="ECO:0000256" key="4">
    <source>
        <dbReference type="SAM" id="MobiDB-lite"/>
    </source>
</evidence>
<evidence type="ECO:0000313" key="6">
    <source>
        <dbReference type="EMBL" id="KAF5943469.1"/>
    </source>
</evidence>
<reference evidence="7" key="1">
    <citation type="journal article" date="2020" name="Nat. Commun.">
        <title>Genome assembly of wild tea tree DASZ reveals pedigree and selection history of tea varieties.</title>
        <authorList>
            <person name="Zhang W."/>
            <person name="Zhang Y."/>
            <person name="Qiu H."/>
            <person name="Guo Y."/>
            <person name="Wan H."/>
            <person name="Zhang X."/>
            <person name="Scossa F."/>
            <person name="Alseekh S."/>
            <person name="Zhang Q."/>
            <person name="Wang P."/>
            <person name="Xu L."/>
            <person name="Schmidt M.H."/>
            <person name="Jia X."/>
            <person name="Li D."/>
            <person name="Zhu A."/>
            <person name="Guo F."/>
            <person name="Chen W."/>
            <person name="Ni D."/>
            <person name="Usadel B."/>
            <person name="Fernie A.R."/>
            <person name="Wen W."/>
        </authorList>
    </citation>
    <scope>NUCLEOTIDE SEQUENCE [LARGE SCALE GENOMIC DNA]</scope>
    <source>
        <strain evidence="7">cv. G240</strain>
    </source>
</reference>
<dbReference type="SUPFAM" id="SSF48452">
    <property type="entry name" value="TPR-like"/>
    <property type="match status" value="2"/>
</dbReference>
<feature type="repeat" description="PPR" evidence="3">
    <location>
        <begin position="578"/>
        <end position="612"/>
    </location>
</feature>
<accession>A0A7J7GRR2</accession>
<dbReference type="Proteomes" id="UP000593564">
    <property type="component" value="Unassembled WGS sequence"/>
</dbReference>
<gene>
    <name evidence="6" type="ORF">HYC85_017546</name>
</gene>
<dbReference type="PROSITE" id="PS50828">
    <property type="entry name" value="SMR"/>
    <property type="match status" value="1"/>
</dbReference>
<dbReference type="FunFam" id="1.25.40.10:FF:000423">
    <property type="entry name" value="Pentatricopeptide repeat-containing protein, chloroplastic"/>
    <property type="match status" value="1"/>
</dbReference>
<evidence type="ECO:0000256" key="1">
    <source>
        <dbReference type="ARBA" id="ARBA00007626"/>
    </source>
</evidence>
<protein>
    <recommendedName>
        <fullName evidence="5">Smr domain-containing protein</fullName>
    </recommendedName>
</protein>
<feature type="repeat" description="PPR" evidence="3">
    <location>
        <begin position="508"/>
        <end position="542"/>
    </location>
</feature>
<dbReference type="InterPro" id="IPR011990">
    <property type="entry name" value="TPR-like_helical_dom_sf"/>
</dbReference>
<dbReference type="Pfam" id="PF13041">
    <property type="entry name" value="PPR_2"/>
    <property type="match status" value="3"/>
</dbReference>
<organism evidence="6 7">
    <name type="scientific">Camellia sinensis</name>
    <name type="common">Tea plant</name>
    <name type="synonym">Thea sinensis</name>
    <dbReference type="NCBI Taxonomy" id="4442"/>
    <lineage>
        <taxon>Eukaryota</taxon>
        <taxon>Viridiplantae</taxon>
        <taxon>Streptophyta</taxon>
        <taxon>Embryophyta</taxon>
        <taxon>Tracheophyta</taxon>
        <taxon>Spermatophyta</taxon>
        <taxon>Magnoliopsida</taxon>
        <taxon>eudicotyledons</taxon>
        <taxon>Gunneridae</taxon>
        <taxon>Pentapetalae</taxon>
        <taxon>asterids</taxon>
        <taxon>Ericales</taxon>
        <taxon>Theaceae</taxon>
        <taxon>Camellia</taxon>
    </lineage>
</organism>
<feature type="repeat" description="PPR" evidence="3">
    <location>
        <begin position="613"/>
        <end position="647"/>
    </location>
</feature>
<sequence length="930" mass="103642">MRVVTATTLVSRLAIFLNGRPPHQSTTLLVGRPPPFVVSHLPPRSVTLLAGRPSSSSAGHPPRRSATLPSGRLLPRSITFFRGWLPLLSSATTSIGYLPLRSATTSVGQPPSSVVDHDIGQPPFSLVGHPPRWSATFLLDRSPFSLVNHFPLRLITLLIGPLCSPAVDYHLSRSPSSSVGQLCQSISHLPPRTTDIQAPGKQRVSHSFQKTPQPPLSHKLERQMAYHLCSSPSSRPPHDRPLFCNSLSPPFSLKPTPFRPSLTLKHSMHPFSLHSRTSLQIGRVSVQDPISEDTQNSNSSEFPNSDEKISSSSKSYIWVNPRSPRASQFRRQSYDSRYSSLVRIAESLNSCNPTEDDVFSILVGLGEKIVEQDGVVVLNNMSNPETAPIVLKYFQGKLKLSKEVILYNVTLKVFKKCRDLDRAEKLFDDMLQRGVKPDNVTFSTIISCARLSSLPKKAVEWYEKMSLYGCEPDDVNHAVMIDAYGRAGNIDMALSLYDRARAGKWKIDAVTFSTLIKIYGMSGNFDGCLNVYEEMKALRIKPNLVVYNTLLDAMGRAKRPWQAKSVYNELIKNGFTPNWATYAALLRAYGKVRYGEDGINVYREMKGKGMELNVTLYNTILAMCADVGYIDEAVEIFEDMKRSETCKPDSWTFSSLITIYSCSGKVLEAEAMLNEMLDAGFEPNIFVLTSLIQCYGKANRTDDVIRTFNRVLELGITPDDRFCGCLLNVMTQTPKEGLSKMTNCIEKANSKLGYVVKLIVEDENVEREIFRREAHQLFNSISADVKKAYCNCLIDLCVNLNMLERACELLDLGVTLEIYMDIQSKSLTQWSLHLKSLSLGAALTALHVWMNDLSKALENGEEFPSLLGINTGHGKHKYSDKGLAAVFESHLKELNAPFHEAPEQVGWFLTTKVAAKSWLESRCSPELVAA</sequence>
<comment type="caution">
    <text evidence="6">The sequence shown here is derived from an EMBL/GenBank/DDBJ whole genome shotgun (WGS) entry which is preliminary data.</text>
</comment>
<dbReference type="Pfam" id="PF01535">
    <property type="entry name" value="PPR"/>
    <property type="match status" value="2"/>
</dbReference>
<evidence type="ECO:0000259" key="5">
    <source>
        <dbReference type="PROSITE" id="PS50828"/>
    </source>
</evidence>
<dbReference type="Gene3D" id="1.25.40.10">
    <property type="entry name" value="Tetratricopeptide repeat domain"/>
    <property type="match status" value="3"/>
</dbReference>
<evidence type="ECO:0000256" key="2">
    <source>
        <dbReference type="ARBA" id="ARBA00022737"/>
    </source>
</evidence>
<dbReference type="EMBL" id="JACBKZ010000008">
    <property type="protein sequence ID" value="KAF5943469.1"/>
    <property type="molecule type" value="Genomic_DNA"/>
</dbReference>
<proteinExistence type="inferred from homology"/>
<dbReference type="NCBIfam" id="TIGR00756">
    <property type="entry name" value="PPR"/>
    <property type="match status" value="9"/>
</dbReference>
<dbReference type="InterPro" id="IPR002625">
    <property type="entry name" value="Smr_dom"/>
</dbReference>
<feature type="repeat" description="PPR" evidence="3">
    <location>
        <begin position="543"/>
        <end position="577"/>
    </location>
</feature>
<reference evidence="6 7" key="2">
    <citation type="submission" date="2020-07" db="EMBL/GenBank/DDBJ databases">
        <title>Genome assembly of wild tea tree DASZ reveals pedigree and selection history of tea varieties.</title>
        <authorList>
            <person name="Zhang W."/>
        </authorList>
    </citation>
    <scope>NUCLEOTIDE SEQUENCE [LARGE SCALE GENOMIC DNA]</scope>
    <source>
        <strain evidence="7">cv. G240</strain>
        <tissue evidence="6">Leaf</tissue>
    </source>
</reference>
<evidence type="ECO:0000256" key="3">
    <source>
        <dbReference type="PROSITE-ProRule" id="PRU00708"/>
    </source>
</evidence>
<feature type="region of interest" description="Disordered" evidence="4">
    <location>
        <begin position="289"/>
        <end position="309"/>
    </location>
</feature>
<comment type="similarity">
    <text evidence="1">Belongs to the PPR family. P subfamily.</text>
</comment>
<dbReference type="PANTHER" id="PTHR47447:SF12">
    <property type="entry name" value="PENTATRICOPEPTIDE REPEAT-CONTAINING PROTEIN ATP4 HOMOLOG, CHLOROPLASTIC"/>
    <property type="match status" value="1"/>
</dbReference>
<feature type="repeat" description="PPR" evidence="3">
    <location>
        <begin position="649"/>
        <end position="683"/>
    </location>
</feature>
<feature type="repeat" description="PPR" evidence="3">
    <location>
        <begin position="473"/>
        <end position="507"/>
    </location>
</feature>
<dbReference type="GO" id="GO:0009658">
    <property type="term" value="P:chloroplast organization"/>
    <property type="evidence" value="ECO:0007669"/>
    <property type="project" value="UniProtKB-ARBA"/>
</dbReference>
<keyword evidence="7" id="KW-1185">Reference proteome</keyword>
<dbReference type="GO" id="GO:0042134">
    <property type="term" value="F:rRNA primary transcript binding"/>
    <property type="evidence" value="ECO:0007669"/>
    <property type="project" value="TreeGrafter"/>
</dbReference>
<evidence type="ECO:0000313" key="7">
    <source>
        <dbReference type="Proteomes" id="UP000593564"/>
    </source>
</evidence>
<feature type="compositionally biased region" description="Polar residues" evidence="4">
    <location>
        <begin position="292"/>
        <end position="303"/>
    </location>
</feature>
<feature type="repeat" description="PPR" evidence="3">
    <location>
        <begin position="438"/>
        <end position="472"/>
    </location>
</feature>
<dbReference type="GO" id="GO:0045727">
    <property type="term" value="P:positive regulation of translation"/>
    <property type="evidence" value="ECO:0007669"/>
    <property type="project" value="TreeGrafter"/>
</dbReference>
<dbReference type="FunFam" id="1.25.40.10:FF:000509">
    <property type="entry name" value="Pentatricopeptide repeat-containing protein At4g16390, chloroplastic"/>
    <property type="match status" value="1"/>
</dbReference>
<keyword evidence="2" id="KW-0677">Repeat</keyword>
<dbReference type="FunFam" id="1.25.40.10:FF:000485">
    <property type="entry name" value="pentatricopeptide repeat-containing protein At4g16390, chloroplastic"/>
    <property type="match status" value="1"/>
</dbReference>
<feature type="repeat" description="PPR" evidence="3">
    <location>
        <begin position="403"/>
        <end position="437"/>
    </location>
</feature>
<feature type="region of interest" description="Disordered" evidence="4">
    <location>
        <begin position="48"/>
        <end position="68"/>
    </location>
</feature>
<dbReference type="PROSITE" id="PS51375">
    <property type="entry name" value="PPR"/>
    <property type="match status" value="9"/>
</dbReference>
<feature type="region of interest" description="Disordered" evidence="4">
    <location>
        <begin position="192"/>
        <end position="215"/>
    </location>
</feature>
<name>A0A7J7GRR2_CAMSI</name>
<dbReference type="PANTHER" id="PTHR47447">
    <property type="entry name" value="OS03G0856100 PROTEIN"/>
    <property type="match status" value="1"/>
</dbReference>
<dbReference type="GO" id="GO:0009570">
    <property type="term" value="C:chloroplast stroma"/>
    <property type="evidence" value="ECO:0007669"/>
    <property type="project" value="TreeGrafter"/>
</dbReference>
<dbReference type="GO" id="GO:0003729">
    <property type="term" value="F:mRNA binding"/>
    <property type="evidence" value="ECO:0007669"/>
    <property type="project" value="TreeGrafter"/>
</dbReference>
<dbReference type="Pfam" id="PF13812">
    <property type="entry name" value="PPR_3"/>
    <property type="match status" value="1"/>
</dbReference>
<feature type="repeat" description="PPR" evidence="3">
    <location>
        <begin position="684"/>
        <end position="718"/>
    </location>
</feature>
<dbReference type="AlphaFoldDB" id="A0A7J7GRR2"/>
<dbReference type="SMART" id="SM00463">
    <property type="entry name" value="SMR"/>
    <property type="match status" value="1"/>
</dbReference>